<organism evidence="3 4">
    <name type="scientific">Croceibacterium xixiisoli</name>
    <dbReference type="NCBI Taxonomy" id="1476466"/>
    <lineage>
        <taxon>Bacteria</taxon>
        <taxon>Pseudomonadati</taxon>
        <taxon>Pseudomonadota</taxon>
        <taxon>Alphaproteobacteria</taxon>
        <taxon>Sphingomonadales</taxon>
        <taxon>Erythrobacteraceae</taxon>
        <taxon>Croceibacterium</taxon>
    </lineage>
</organism>
<reference evidence="3 4" key="1">
    <citation type="submission" date="2019-12" db="EMBL/GenBank/DDBJ databases">
        <title>Genomic-based taxomic classification of the family Erythrobacteraceae.</title>
        <authorList>
            <person name="Xu L."/>
        </authorList>
    </citation>
    <scope>NUCLEOTIDE SEQUENCE [LARGE SCALE GENOMIC DNA]</scope>
    <source>
        <strain evidence="3 4">S36</strain>
    </source>
</reference>
<gene>
    <name evidence="3" type="ORF">GRI97_05045</name>
</gene>
<name>A0A6I4TT33_9SPHN</name>
<keyword evidence="2" id="KW-0732">Signal</keyword>
<dbReference type="Proteomes" id="UP000469430">
    <property type="component" value="Unassembled WGS sequence"/>
</dbReference>
<evidence type="ECO:0000313" key="3">
    <source>
        <dbReference type="EMBL" id="MXO98350.1"/>
    </source>
</evidence>
<feature type="chain" id="PRO_5026189138" evidence="2">
    <location>
        <begin position="23"/>
        <end position="307"/>
    </location>
</feature>
<feature type="compositionally biased region" description="Basic and acidic residues" evidence="1">
    <location>
        <begin position="288"/>
        <end position="299"/>
    </location>
</feature>
<evidence type="ECO:0000256" key="1">
    <source>
        <dbReference type="SAM" id="MobiDB-lite"/>
    </source>
</evidence>
<comment type="caution">
    <text evidence="3">The sequence shown here is derived from an EMBL/GenBank/DDBJ whole genome shotgun (WGS) entry which is preliminary data.</text>
</comment>
<dbReference type="RefSeq" id="WP_161390000.1">
    <property type="nucleotide sequence ID" value="NZ_JBHSCP010000001.1"/>
</dbReference>
<dbReference type="AlphaFoldDB" id="A0A6I4TT33"/>
<feature type="signal peptide" evidence="2">
    <location>
        <begin position="1"/>
        <end position="22"/>
    </location>
</feature>
<keyword evidence="4" id="KW-1185">Reference proteome</keyword>
<sequence>MNARAMLAAGLIVVLPCGTALAQTISETDDQGPLPEQPEVVRNYVPLTPERLHDMVPKHPGYLGALAPENLARPRPAAPFDLTGTWFIDLAEGFQKFLFGPPYPKFARPGREALIEAPKYQARNETYRDAIGQCYPPGMPMLMTRVWPHAFIQLPTAVYIISGFNNSVRIIYLDGRDFSDPDLVVPSYNGESIGKWDGDTLVVRSKYFEVDNHYIDHGIPISDEFEMTERIRMLENGTVMEVEYILTDPQSWEGEWRSTKRFGRQDYTDINESNCILAYNANLPGTDLGRETAEERGTSDLEGVAND</sequence>
<accession>A0A6I4TT33</accession>
<proteinExistence type="predicted"/>
<dbReference type="EMBL" id="WTYJ01000001">
    <property type="protein sequence ID" value="MXO98350.1"/>
    <property type="molecule type" value="Genomic_DNA"/>
</dbReference>
<evidence type="ECO:0000256" key="2">
    <source>
        <dbReference type="SAM" id="SignalP"/>
    </source>
</evidence>
<evidence type="ECO:0000313" key="4">
    <source>
        <dbReference type="Proteomes" id="UP000469430"/>
    </source>
</evidence>
<protein>
    <submittedName>
        <fullName evidence="3">Uncharacterized protein</fullName>
    </submittedName>
</protein>
<feature type="region of interest" description="Disordered" evidence="1">
    <location>
        <begin position="287"/>
        <end position="307"/>
    </location>
</feature>
<dbReference type="OrthoDB" id="7054794at2"/>